<dbReference type="Pfam" id="PF09250">
    <property type="entry name" value="Prim-Pol"/>
    <property type="match status" value="1"/>
</dbReference>
<dbReference type="Gene3D" id="3.30.720.160">
    <property type="entry name" value="Bifunctional DNA primase/polymerase, N-terminal"/>
    <property type="match status" value="1"/>
</dbReference>
<dbReference type="AlphaFoldDB" id="A0A1G2HSI6"/>
<gene>
    <name evidence="4" type="ORF">A2822_01115</name>
</gene>
<evidence type="ECO:0000259" key="3">
    <source>
        <dbReference type="SMART" id="SM00943"/>
    </source>
</evidence>
<protein>
    <recommendedName>
        <fullName evidence="6">DNA primase/polymerase bifunctional N-terminal domain-containing protein</fullName>
    </recommendedName>
</protein>
<sequence length="757" mass="87175">MKIQELKTNLDWALYYRSIGWSAFPIKSRDKTPIFKWEKYQTEIATEEQMRQWWKQFPDASIGVATGKVSGIVVVDIEAGGSITDLPPTVMARSGGGGFHFFYKHPGAVVKNRVRILDKTDIRGDGGYIVVTPSLHKSGKRYEWAVDPESAKLEEFPHWIVEKCTESAKTKVDWNNFLSADNSKGTRNQQAAALAGKILYHNPIEMWDVIGWPALQEWNRIKNSPPLSEKEIKSVWESIKKAELERRVKRDKENSGDNRKSQSEKLMRTIDQQERIVLFHNELKEPFIRVPIKNHEEIWSCRSKMFKRWLAKVYWEEHRKAINSENLHSTINMMESQACFSGNQYTLHNRSAWYENAIWYDLSDSEWQAVKITTEGWEVIKNTPILFKRYSHQQAQVEPVQGGDIKDILKFINIQNEDQKILLLVWVVSCFIPDFPHPIPNFYGAQGSAKSLMCKILRKIIDPSAIEVLSFPKDIQEFVQIMAHHACIFFDNVSHLSDHISDALCKAVTGDGFSKRELYSDEDDIIFSFRRCLGINGINIAAKNPDLLERSILFELERVPEEKRKQEDDILKEFENQRAQIMGSIFDVVVKALKIKESIKLNSLPRMADFAVWGSAIAEGIGYTKEQFLGAYYRSIKDQNSEVLYNSLVAISVIQFMKDKNEWSGTPSQLLEELKIAAGAQDIKVEKEKDFPKAANTLSRQLNKLKTNLADEGLEVKFGIENKSRKVYIRKKQKNIEGIDEPSREIENDENDILPNF</sequence>
<accession>A0A1G2HSI6</accession>
<reference evidence="4 5" key="1">
    <citation type="journal article" date="2016" name="Nat. Commun.">
        <title>Thousands of microbial genomes shed light on interconnected biogeochemical processes in an aquifer system.</title>
        <authorList>
            <person name="Anantharaman K."/>
            <person name="Brown C.T."/>
            <person name="Hug L.A."/>
            <person name="Sharon I."/>
            <person name="Castelle C.J."/>
            <person name="Probst A.J."/>
            <person name="Thomas B.C."/>
            <person name="Singh A."/>
            <person name="Wilkins M.J."/>
            <person name="Karaoz U."/>
            <person name="Brodie E.L."/>
            <person name="Williams K.H."/>
            <person name="Hubbard S.S."/>
            <person name="Banfield J.F."/>
        </authorList>
    </citation>
    <scope>NUCLEOTIDE SEQUENCE [LARGE SCALE GENOMIC DNA]</scope>
</reference>
<dbReference type="Proteomes" id="UP000178774">
    <property type="component" value="Unassembled WGS sequence"/>
</dbReference>
<proteinExistence type="predicted"/>
<organism evidence="4 5">
    <name type="scientific">Candidatus Staskawiczbacteria bacterium RIFCSPHIGHO2_01_FULL_41_41</name>
    <dbReference type="NCBI Taxonomy" id="1802203"/>
    <lineage>
        <taxon>Bacteria</taxon>
        <taxon>Candidatus Staskawicziibacteriota</taxon>
    </lineage>
</organism>
<dbReference type="SUPFAM" id="SSF56747">
    <property type="entry name" value="Prim-pol domain"/>
    <property type="match status" value="1"/>
</dbReference>
<evidence type="ECO:0000313" key="4">
    <source>
        <dbReference type="EMBL" id="OGZ65191.1"/>
    </source>
</evidence>
<dbReference type="SMART" id="SM00942">
    <property type="entry name" value="PriCT_1"/>
    <property type="match status" value="1"/>
</dbReference>
<comment type="caution">
    <text evidence="4">The sequence shown here is derived from an EMBL/GenBank/DDBJ whole genome shotgun (WGS) entry which is preliminary data.</text>
</comment>
<evidence type="ECO:0000313" key="5">
    <source>
        <dbReference type="Proteomes" id="UP000178774"/>
    </source>
</evidence>
<dbReference type="SMART" id="SM00943">
    <property type="entry name" value="Prim-Pol"/>
    <property type="match status" value="1"/>
</dbReference>
<dbReference type="InterPro" id="IPR015330">
    <property type="entry name" value="DNA_primase/pol_bifunc_N"/>
</dbReference>
<evidence type="ECO:0008006" key="6">
    <source>
        <dbReference type="Google" id="ProtNLM"/>
    </source>
</evidence>
<feature type="domain" description="Primase C-terminal 1" evidence="2">
    <location>
        <begin position="177"/>
        <end position="245"/>
    </location>
</feature>
<dbReference type="EMBL" id="MHOP01000026">
    <property type="protein sequence ID" value="OGZ65191.1"/>
    <property type="molecule type" value="Genomic_DNA"/>
</dbReference>
<dbReference type="InterPro" id="IPR014820">
    <property type="entry name" value="PriCT_1"/>
</dbReference>
<feature type="region of interest" description="Disordered" evidence="1">
    <location>
        <begin position="247"/>
        <end position="266"/>
    </location>
</feature>
<dbReference type="CDD" id="cd04859">
    <property type="entry name" value="Prim_Pol"/>
    <property type="match status" value="1"/>
</dbReference>
<feature type="domain" description="DNA primase/polymerase bifunctional N-terminal" evidence="3">
    <location>
        <begin position="13"/>
        <end position="160"/>
    </location>
</feature>
<evidence type="ECO:0000259" key="2">
    <source>
        <dbReference type="SMART" id="SM00942"/>
    </source>
</evidence>
<name>A0A1G2HSI6_9BACT</name>
<evidence type="ECO:0000256" key="1">
    <source>
        <dbReference type="SAM" id="MobiDB-lite"/>
    </source>
</evidence>